<dbReference type="EMBL" id="JAJGCB010000003">
    <property type="protein sequence ID" value="KAJ8993477.1"/>
    <property type="molecule type" value="Genomic_DNA"/>
</dbReference>
<organism evidence="3 4">
    <name type="scientific">Exophiala dermatitidis</name>
    <name type="common">Black yeast-like fungus</name>
    <name type="synonym">Wangiella dermatitidis</name>
    <dbReference type="NCBI Taxonomy" id="5970"/>
    <lineage>
        <taxon>Eukaryota</taxon>
        <taxon>Fungi</taxon>
        <taxon>Dikarya</taxon>
        <taxon>Ascomycota</taxon>
        <taxon>Pezizomycotina</taxon>
        <taxon>Eurotiomycetes</taxon>
        <taxon>Chaetothyriomycetidae</taxon>
        <taxon>Chaetothyriales</taxon>
        <taxon>Herpotrichiellaceae</taxon>
        <taxon>Exophiala</taxon>
    </lineage>
</organism>
<feature type="coiled-coil region" evidence="1">
    <location>
        <begin position="174"/>
        <end position="310"/>
    </location>
</feature>
<evidence type="ECO:0000313" key="3">
    <source>
        <dbReference type="EMBL" id="KAJ8993477.1"/>
    </source>
</evidence>
<keyword evidence="2" id="KW-0472">Membrane</keyword>
<name>A0AAN6F0Y9_EXODE</name>
<keyword evidence="1" id="KW-0175">Coiled coil</keyword>
<evidence type="ECO:0000256" key="2">
    <source>
        <dbReference type="SAM" id="Phobius"/>
    </source>
</evidence>
<sequence length="366" mass="42477">MPYTFEHEAVTVTLIDTPGFNDTTRGETEVLRDIAEWLDITYRNPPSIRLSGIIYMQSISDNRMYGSSLRNLKMFRDLCGENPMKNVIFATTGWRLAKEGGQYERAVERETQLCTERLFWEPMIRFGAGTARFEDSRESGIKIIRKLIPQRPVVLQIQHELVDQDRNLIDTTAGATVNEEIKRLEAQYQQQLREIQREMAEALKTSDLEHQQALEETKATIEFLREQTRQARDILNYERRNMDRRHENEMQSLQNALQDTRMALDNQRRRAQAEAAAQRYEDQMRFEQIVTQLKENMTKLRQEDQKLIEEAIANAQKEHDKLPAKGRKRDMGKKLLLGLLPLVGNVVMAAMGFGFIGNPFAGITQQ</sequence>
<comment type="caution">
    <text evidence="3">The sequence shown here is derived from an EMBL/GenBank/DDBJ whole genome shotgun (WGS) entry which is preliminary data.</text>
</comment>
<dbReference type="AlphaFoldDB" id="A0AAN6F0Y9"/>
<evidence type="ECO:0000256" key="1">
    <source>
        <dbReference type="SAM" id="Coils"/>
    </source>
</evidence>
<dbReference type="SUPFAM" id="SSF52540">
    <property type="entry name" value="P-loop containing nucleoside triphosphate hydrolases"/>
    <property type="match status" value="1"/>
</dbReference>
<dbReference type="InterPro" id="IPR027417">
    <property type="entry name" value="P-loop_NTPase"/>
</dbReference>
<evidence type="ECO:0000313" key="4">
    <source>
        <dbReference type="Proteomes" id="UP001161757"/>
    </source>
</evidence>
<protein>
    <recommendedName>
        <fullName evidence="5">G domain-containing protein</fullName>
    </recommendedName>
</protein>
<evidence type="ECO:0008006" key="5">
    <source>
        <dbReference type="Google" id="ProtNLM"/>
    </source>
</evidence>
<keyword evidence="2" id="KW-1133">Transmembrane helix</keyword>
<proteinExistence type="predicted"/>
<dbReference type="Gene3D" id="3.40.50.300">
    <property type="entry name" value="P-loop containing nucleotide triphosphate hydrolases"/>
    <property type="match status" value="1"/>
</dbReference>
<dbReference type="Proteomes" id="UP001161757">
    <property type="component" value="Unassembled WGS sequence"/>
</dbReference>
<feature type="transmembrane region" description="Helical" evidence="2">
    <location>
        <begin position="335"/>
        <end position="356"/>
    </location>
</feature>
<accession>A0AAN6F0Y9</accession>
<gene>
    <name evidence="3" type="ORF">HRR80_001988</name>
</gene>
<reference evidence="3" key="1">
    <citation type="submission" date="2023-01" db="EMBL/GenBank/DDBJ databases">
        <title>Exophiala dermititidis isolated from Cystic Fibrosis Patient.</title>
        <authorList>
            <person name="Kurbessoian T."/>
            <person name="Crocker A."/>
            <person name="Murante D."/>
            <person name="Hogan D.A."/>
            <person name="Stajich J.E."/>
        </authorList>
    </citation>
    <scope>NUCLEOTIDE SEQUENCE</scope>
    <source>
        <strain evidence="3">Ex8</strain>
    </source>
</reference>
<keyword evidence="2" id="KW-0812">Transmembrane</keyword>